<evidence type="ECO:0000259" key="1">
    <source>
        <dbReference type="Pfam" id="PF02558"/>
    </source>
</evidence>
<dbReference type="Proteomes" id="UP000070394">
    <property type="component" value="Unassembled WGS sequence"/>
</dbReference>
<protein>
    <submittedName>
        <fullName evidence="2">Ketopantoate reductase PanE/ApbA</fullName>
    </submittedName>
</protein>
<dbReference type="Pfam" id="PF02558">
    <property type="entry name" value="ApbA"/>
    <property type="match status" value="1"/>
</dbReference>
<dbReference type="SUPFAM" id="SSF51735">
    <property type="entry name" value="NAD(P)-binding Rossmann-fold domains"/>
    <property type="match status" value="1"/>
</dbReference>
<evidence type="ECO:0000313" key="2">
    <source>
        <dbReference type="EMBL" id="KXB60826.1"/>
    </source>
</evidence>
<dbReference type="PATRIC" id="fig|467210.3.peg.272"/>
<keyword evidence="3" id="KW-1185">Reference proteome</keyword>
<dbReference type="Gene3D" id="3.40.50.720">
    <property type="entry name" value="NAD(P)-binding Rossmann-like Domain"/>
    <property type="match status" value="1"/>
</dbReference>
<feature type="domain" description="Ketopantoate reductase N-terminal" evidence="1">
    <location>
        <begin position="13"/>
        <end position="141"/>
    </location>
</feature>
<comment type="caution">
    <text evidence="2">The sequence shown here is derived from an EMBL/GenBank/DDBJ whole genome shotgun (WGS) entry which is preliminary data.</text>
</comment>
<sequence length="333" mass="37655">MENRRKEAEFMRICIVGLGVIGTTYGYVFQKAGHQVEHLLREEKKSKAPESLNISLLDGRYNKKGEEKADQYKVNLTKPNTEYDFIILSVASGKIKDAIATLSQNHIRGSLILFCNFWNSREEIDEIVGAYPYIIGFPTAGGRLLQNNLDCVLFDHIMLEGEGKAGISNYKALTALLASADLKTEIPHDMVEWIWLHMAINAGVTSSAAREGKIDHPMQLALNLMKDAHALSITVKVIRETIQVVKARGVDLSFYKNELLPYRIPSTFAGIFMKRMFKTNELTRRIMTLHSDVGDMLYGCKCVYETGKLKHLELPVFYSNMDKLFIRADSLLL</sequence>
<evidence type="ECO:0000313" key="3">
    <source>
        <dbReference type="Proteomes" id="UP000070394"/>
    </source>
</evidence>
<reference evidence="3" key="1">
    <citation type="submission" date="2016-01" db="EMBL/GenBank/DDBJ databases">
        <authorList>
            <person name="Mitreva M."/>
            <person name="Pepin K.H."/>
            <person name="Mihindukulasuriya K.A."/>
            <person name="Fulton R."/>
            <person name="Fronick C."/>
            <person name="O'Laughlin M."/>
            <person name="Miner T."/>
            <person name="Herter B."/>
            <person name="Rosa B.A."/>
            <person name="Cordes M."/>
            <person name="Tomlinson C."/>
            <person name="Wollam A."/>
            <person name="Palsikar V.B."/>
            <person name="Mardis E.R."/>
            <person name="Wilson R.K."/>
        </authorList>
    </citation>
    <scope>NUCLEOTIDE SEQUENCE [LARGE SCALE GENOMIC DNA]</scope>
    <source>
        <strain evidence="3">DNF00896</strain>
    </source>
</reference>
<organism evidence="2 3">
    <name type="scientific">Lachnoanaerobaculum saburreum</name>
    <dbReference type="NCBI Taxonomy" id="467210"/>
    <lineage>
        <taxon>Bacteria</taxon>
        <taxon>Bacillati</taxon>
        <taxon>Bacillota</taxon>
        <taxon>Clostridia</taxon>
        <taxon>Lachnospirales</taxon>
        <taxon>Lachnospiraceae</taxon>
        <taxon>Lachnoanaerobaculum</taxon>
    </lineage>
</organism>
<dbReference type="STRING" id="467210.HMPREF1866_00276"/>
<name>A0A133ZZF6_9FIRM</name>
<dbReference type="EMBL" id="LSDA01000010">
    <property type="protein sequence ID" value="KXB60826.1"/>
    <property type="molecule type" value="Genomic_DNA"/>
</dbReference>
<gene>
    <name evidence="2" type="ORF">HMPREF1866_00276</name>
</gene>
<accession>A0A133ZZF6</accession>
<dbReference type="InterPro" id="IPR013332">
    <property type="entry name" value="KPR_N"/>
</dbReference>
<dbReference type="AlphaFoldDB" id="A0A133ZZF6"/>
<proteinExistence type="predicted"/>
<dbReference type="InterPro" id="IPR036291">
    <property type="entry name" value="NAD(P)-bd_dom_sf"/>
</dbReference>